<name>A0ABD4T1K0_9CYAN</name>
<evidence type="ECO:0000256" key="1">
    <source>
        <dbReference type="SAM" id="Coils"/>
    </source>
</evidence>
<keyword evidence="1" id="KW-0175">Coiled coil</keyword>
<feature type="coiled-coil region" evidence="1">
    <location>
        <begin position="156"/>
        <end position="234"/>
    </location>
</feature>
<organism evidence="6 7">
    <name type="scientific">Lyngbya confervoides BDU141951</name>
    <dbReference type="NCBI Taxonomy" id="1574623"/>
    <lineage>
        <taxon>Bacteria</taxon>
        <taxon>Bacillati</taxon>
        <taxon>Cyanobacteriota</taxon>
        <taxon>Cyanophyceae</taxon>
        <taxon>Oscillatoriophycideae</taxon>
        <taxon>Oscillatoriales</taxon>
        <taxon>Microcoleaceae</taxon>
        <taxon>Lyngbya</taxon>
    </lineage>
</organism>
<feature type="chain" id="PRO_5044745637" evidence="4">
    <location>
        <begin position="24"/>
        <end position="319"/>
    </location>
</feature>
<sequence length="319" mass="34598">MRNVSPSQTLPIVLSSLALSALALSGCSGAVQMESAAPDSGEVSAERNQDLAQESTAPDPNQSAEAQGNSLSRGSNPPRTAPKLIKTANLTLRVESVSTAIDTVRSLLQTEQGDLINLQDQRPQRAGDRATASLVLRVPQDRLESVLSQLETLGTVQEQSIQAEDVSNQLVDAQARLRNLRKEEETVLEILERSGEISEVLSVSQELSRIREAIETLEARLKSLNTQVAFSTIRLSLEATATSLPPEARLGVQVKDTWNQATHALGSVTVGLLKLSIWLLTFSPYIVALGLFGWGLRRLRNRPRPQSAQSSRDLSEPQP</sequence>
<feature type="region of interest" description="Disordered" evidence="2">
    <location>
        <begin position="35"/>
        <end position="82"/>
    </location>
</feature>
<dbReference type="Proteomes" id="UP000031561">
    <property type="component" value="Unassembled WGS sequence"/>
</dbReference>
<feature type="compositionally biased region" description="Polar residues" evidence="2">
    <location>
        <begin position="50"/>
        <end position="78"/>
    </location>
</feature>
<keyword evidence="3" id="KW-1133">Transmembrane helix</keyword>
<dbReference type="PROSITE" id="PS51257">
    <property type="entry name" value="PROKAR_LIPOPROTEIN"/>
    <property type="match status" value="1"/>
</dbReference>
<dbReference type="InterPro" id="IPR025645">
    <property type="entry name" value="DUF4349"/>
</dbReference>
<evidence type="ECO:0000256" key="3">
    <source>
        <dbReference type="SAM" id="Phobius"/>
    </source>
</evidence>
<evidence type="ECO:0000259" key="5">
    <source>
        <dbReference type="Pfam" id="PF14257"/>
    </source>
</evidence>
<keyword evidence="7" id="KW-1185">Reference proteome</keyword>
<protein>
    <submittedName>
        <fullName evidence="6">DUF4349 domain-containing protein</fullName>
    </submittedName>
</protein>
<dbReference type="EMBL" id="JTHE03000042">
    <property type="protein sequence ID" value="MCM1982524.1"/>
    <property type="molecule type" value="Genomic_DNA"/>
</dbReference>
<keyword evidence="3" id="KW-0812">Transmembrane</keyword>
<accession>A0ABD4T1K0</accession>
<keyword evidence="4" id="KW-0732">Signal</keyword>
<comment type="caution">
    <text evidence="6">The sequence shown here is derived from an EMBL/GenBank/DDBJ whole genome shotgun (WGS) entry which is preliminary data.</text>
</comment>
<proteinExistence type="predicted"/>
<dbReference type="RefSeq" id="WP_166281345.1">
    <property type="nucleotide sequence ID" value="NZ_JTHE03000042.1"/>
</dbReference>
<reference evidence="6 7" key="1">
    <citation type="journal article" date="2015" name="Genome Announc.">
        <title>Draft Genome Sequence of Filamentous Marine Cyanobacterium Lyngbya confervoides Strain BDU141951.</title>
        <authorList>
            <person name="Chandrababunaidu M.M."/>
            <person name="Sen D."/>
            <person name="Tripathy S."/>
        </authorList>
    </citation>
    <scope>NUCLEOTIDE SEQUENCE [LARGE SCALE GENOMIC DNA]</scope>
    <source>
        <strain evidence="6 7">BDU141951</strain>
    </source>
</reference>
<feature type="domain" description="DUF4349" evidence="5">
    <location>
        <begin position="83"/>
        <end position="296"/>
    </location>
</feature>
<evidence type="ECO:0000313" key="6">
    <source>
        <dbReference type="EMBL" id="MCM1982524.1"/>
    </source>
</evidence>
<feature type="signal peptide" evidence="4">
    <location>
        <begin position="1"/>
        <end position="23"/>
    </location>
</feature>
<evidence type="ECO:0000313" key="7">
    <source>
        <dbReference type="Proteomes" id="UP000031561"/>
    </source>
</evidence>
<gene>
    <name evidence="6" type="ORF">QQ91_0006760</name>
</gene>
<feature type="transmembrane region" description="Helical" evidence="3">
    <location>
        <begin position="275"/>
        <end position="296"/>
    </location>
</feature>
<keyword evidence="3" id="KW-0472">Membrane</keyword>
<evidence type="ECO:0000256" key="4">
    <source>
        <dbReference type="SAM" id="SignalP"/>
    </source>
</evidence>
<evidence type="ECO:0000256" key="2">
    <source>
        <dbReference type="SAM" id="MobiDB-lite"/>
    </source>
</evidence>
<dbReference type="AlphaFoldDB" id="A0ABD4T1K0"/>
<dbReference type="Pfam" id="PF14257">
    <property type="entry name" value="DUF4349"/>
    <property type="match status" value="1"/>
</dbReference>